<evidence type="ECO:0000256" key="1">
    <source>
        <dbReference type="SAM" id="MobiDB-lite"/>
    </source>
</evidence>
<reference evidence="2 3" key="2">
    <citation type="journal article" date="2012" name="PLoS Pathog.">
        <title>Diverse lifestyles and strategies of plant pathogenesis encoded in the genomes of eighteen Dothideomycetes fungi.</title>
        <authorList>
            <person name="Ohm R.A."/>
            <person name="Feau N."/>
            <person name="Henrissat B."/>
            <person name="Schoch C.L."/>
            <person name="Horwitz B.A."/>
            <person name="Barry K.W."/>
            <person name="Condon B.J."/>
            <person name="Copeland A.C."/>
            <person name="Dhillon B."/>
            <person name="Glaser F."/>
            <person name="Hesse C.N."/>
            <person name="Kosti I."/>
            <person name="LaButti K."/>
            <person name="Lindquist E.A."/>
            <person name="Lucas S."/>
            <person name="Salamov A.A."/>
            <person name="Bradshaw R.E."/>
            <person name="Ciuffetti L."/>
            <person name="Hamelin R.C."/>
            <person name="Kema G.H.J."/>
            <person name="Lawrence C."/>
            <person name="Scott J.A."/>
            <person name="Spatafora J.W."/>
            <person name="Turgeon B.G."/>
            <person name="de Wit P.J.G.M."/>
            <person name="Zhong S."/>
            <person name="Goodwin S.B."/>
            <person name="Grigoriev I.V."/>
        </authorList>
    </citation>
    <scope>NUCLEOTIDE SEQUENCE [LARGE SCALE GENOMIC DNA]</scope>
    <source>
        <strain evidence="3">NZE10 / CBS 128990</strain>
    </source>
</reference>
<keyword evidence="3" id="KW-1185">Reference proteome</keyword>
<proteinExistence type="predicted"/>
<sequence>MHVRPRRPQLRPECSPFGKNTSPTGSSPPRMAQQWSAPNSKLSKTSHGLRECILSTRPKSIVLMW</sequence>
<feature type="region of interest" description="Disordered" evidence="1">
    <location>
        <begin position="1"/>
        <end position="47"/>
    </location>
</feature>
<gene>
    <name evidence="2" type="ORF">DOTSEDRAFT_74711</name>
</gene>
<dbReference type="EMBL" id="KB446544">
    <property type="protein sequence ID" value="EME39928.1"/>
    <property type="molecule type" value="Genomic_DNA"/>
</dbReference>
<dbReference type="AlphaFoldDB" id="N1PC13"/>
<dbReference type="Proteomes" id="UP000016933">
    <property type="component" value="Unassembled WGS sequence"/>
</dbReference>
<evidence type="ECO:0000313" key="2">
    <source>
        <dbReference type="EMBL" id="EME39928.1"/>
    </source>
</evidence>
<protein>
    <submittedName>
        <fullName evidence="2">Uncharacterized protein</fullName>
    </submittedName>
</protein>
<reference evidence="3" key="1">
    <citation type="journal article" date="2012" name="PLoS Genet.">
        <title>The genomes of the fungal plant pathogens Cladosporium fulvum and Dothistroma septosporum reveal adaptation to different hosts and lifestyles but also signatures of common ancestry.</title>
        <authorList>
            <person name="de Wit P.J.G.M."/>
            <person name="van der Burgt A."/>
            <person name="Oekmen B."/>
            <person name="Stergiopoulos I."/>
            <person name="Abd-Elsalam K.A."/>
            <person name="Aerts A.L."/>
            <person name="Bahkali A.H."/>
            <person name="Beenen H.G."/>
            <person name="Chettri P."/>
            <person name="Cox M.P."/>
            <person name="Datema E."/>
            <person name="de Vries R.P."/>
            <person name="Dhillon B."/>
            <person name="Ganley A.R."/>
            <person name="Griffiths S.A."/>
            <person name="Guo Y."/>
            <person name="Hamelin R.C."/>
            <person name="Henrissat B."/>
            <person name="Kabir M.S."/>
            <person name="Jashni M.K."/>
            <person name="Kema G."/>
            <person name="Klaubauf S."/>
            <person name="Lapidus A."/>
            <person name="Levasseur A."/>
            <person name="Lindquist E."/>
            <person name="Mehrabi R."/>
            <person name="Ohm R.A."/>
            <person name="Owen T.J."/>
            <person name="Salamov A."/>
            <person name="Schwelm A."/>
            <person name="Schijlen E."/>
            <person name="Sun H."/>
            <person name="van den Burg H.A."/>
            <person name="van Ham R.C.H.J."/>
            <person name="Zhang S."/>
            <person name="Goodwin S.B."/>
            <person name="Grigoriev I.V."/>
            <person name="Collemare J."/>
            <person name="Bradshaw R.E."/>
        </authorList>
    </citation>
    <scope>NUCLEOTIDE SEQUENCE [LARGE SCALE GENOMIC DNA]</scope>
    <source>
        <strain evidence="3">NZE10 / CBS 128990</strain>
    </source>
</reference>
<accession>N1PC13</accession>
<feature type="compositionally biased region" description="Polar residues" evidence="1">
    <location>
        <begin position="18"/>
        <end position="46"/>
    </location>
</feature>
<name>N1PC13_DOTSN</name>
<organism evidence="2 3">
    <name type="scientific">Dothistroma septosporum (strain NZE10 / CBS 128990)</name>
    <name type="common">Red band needle blight fungus</name>
    <name type="synonym">Mycosphaerella pini</name>
    <dbReference type="NCBI Taxonomy" id="675120"/>
    <lineage>
        <taxon>Eukaryota</taxon>
        <taxon>Fungi</taxon>
        <taxon>Dikarya</taxon>
        <taxon>Ascomycota</taxon>
        <taxon>Pezizomycotina</taxon>
        <taxon>Dothideomycetes</taxon>
        <taxon>Dothideomycetidae</taxon>
        <taxon>Mycosphaerellales</taxon>
        <taxon>Mycosphaerellaceae</taxon>
        <taxon>Dothistroma</taxon>
    </lineage>
</organism>
<evidence type="ECO:0000313" key="3">
    <source>
        <dbReference type="Proteomes" id="UP000016933"/>
    </source>
</evidence>
<dbReference type="HOGENOM" id="CLU_2849659_0_0_1"/>